<feature type="region of interest" description="Disordered" evidence="1">
    <location>
        <begin position="1"/>
        <end position="38"/>
    </location>
</feature>
<accession>A0A699TWW6</accession>
<feature type="compositionally biased region" description="Polar residues" evidence="1">
    <location>
        <begin position="1"/>
        <end position="12"/>
    </location>
</feature>
<comment type="caution">
    <text evidence="2">The sequence shown here is derived from an EMBL/GenBank/DDBJ whole genome shotgun (WGS) entry which is preliminary data.</text>
</comment>
<name>A0A699TWW6_TANCI</name>
<gene>
    <name evidence="2" type="ORF">Tci_886302</name>
</gene>
<dbReference type="AlphaFoldDB" id="A0A699TWW6"/>
<reference evidence="2" key="1">
    <citation type="journal article" date="2019" name="Sci. Rep.">
        <title>Draft genome of Tanacetum cinerariifolium, the natural source of mosquito coil.</title>
        <authorList>
            <person name="Yamashiro T."/>
            <person name="Shiraishi A."/>
            <person name="Satake H."/>
            <person name="Nakayama K."/>
        </authorList>
    </citation>
    <scope>NUCLEOTIDE SEQUENCE</scope>
</reference>
<proteinExistence type="predicted"/>
<evidence type="ECO:0000256" key="1">
    <source>
        <dbReference type="SAM" id="MobiDB-lite"/>
    </source>
</evidence>
<protein>
    <submittedName>
        <fullName evidence="2">Uncharacterized protein</fullName>
    </submittedName>
</protein>
<organism evidence="2">
    <name type="scientific">Tanacetum cinerariifolium</name>
    <name type="common">Dalmatian daisy</name>
    <name type="synonym">Chrysanthemum cinerariifolium</name>
    <dbReference type="NCBI Taxonomy" id="118510"/>
    <lineage>
        <taxon>Eukaryota</taxon>
        <taxon>Viridiplantae</taxon>
        <taxon>Streptophyta</taxon>
        <taxon>Embryophyta</taxon>
        <taxon>Tracheophyta</taxon>
        <taxon>Spermatophyta</taxon>
        <taxon>Magnoliopsida</taxon>
        <taxon>eudicotyledons</taxon>
        <taxon>Gunneridae</taxon>
        <taxon>Pentapetalae</taxon>
        <taxon>asterids</taxon>
        <taxon>campanulids</taxon>
        <taxon>Asterales</taxon>
        <taxon>Asteraceae</taxon>
        <taxon>Asteroideae</taxon>
        <taxon>Anthemideae</taxon>
        <taxon>Anthemidinae</taxon>
        <taxon>Tanacetum</taxon>
    </lineage>
</organism>
<sequence>MQRPSTNDNGVNKPSYDAKANSEVNASHKVIPRGVHESKNQWKRETVINTFDDDQIDSNIIFDNPYVEKNGRSDEHDSTAHDQYHDVKTLAYNALR</sequence>
<evidence type="ECO:0000313" key="2">
    <source>
        <dbReference type="EMBL" id="GFD14333.1"/>
    </source>
</evidence>
<dbReference type="EMBL" id="BKCJ011278713">
    <property type="protein sequence ID" value="GFD14333.1"/>
    <property type="molecule type" value="Genomic_DNA"/>
</dbReference>